<evidence type="ECO:0000313" key="4">
    <source>
        <dbReference type="Proteomes" id="UP000438983"/>
    </source>
</evidence>
<evidence type="ECO:0000313" key="3">
    <source>
        <dbReference type="EMBL" id="QGZ29102.1"/>
    </source>
</evidence>
<evidence type="ECO:0000256" key="1">
    <source>
        <dbReference type="SAM" id="MobiDB-lite"/>
    </source>
</evidence>
<feature type="chain" id="PRO_5026330601" evidence="2">
    <location>
        <begin position="22"/>
        <end position="175"/>
    </location>
</feature>
<keyword evidence="2" id="KW-0732">Signal</keyword>
<dbReference type="OrthoDB" id="7003228at2"/>
<feature type="signal peptide" evidence="2">
    <location>
        <begin position="1"/>
        <end position="21"/>
    </location>
</feature>
<sequence length="175" mass="19357">MKYTVSLWAAALLLTAIPAQALEMLPGLWEFSSDNIEVDGMQMPGMAEMVEQMKGLPAEQRRMVEQTLASQGVELGAGGVRMCLSEAQVKSRQLPFQDEPGCSQTLDQQTETHWSFSFQCPDAKGQGETRLISEREVTSVIESDYRVGNQQGSSRMQSRGKWLGEDCGALKPRQP</sequence>
<evidence type="ECO:0000256" key="2">
    <source>
        <dbReference type="SAM" id="SignalP"/>
    </source>
</evidence>
<proteinExistence type="predicted"/>
<dbReference type="Proteomes" id="UP000438983">
    <property type="component" value="Chromosome"/>
</dbReference>
<feature type="compositionally biased region" description="Polar residues" evidence="1">
    <location>
        <begin position="148"/>
        <end position="157"/>
    </location>
</feature>
<dbReference type="Pfam" id="PF12276">
    <property type="entry name" value="DUF3617"/>
    <property type="match status" value="1"/>
</dbReference>
<accession>A0A6I6LQY7</accession>
<dbReference type="InterPro" id="IPR022061">
    <property type="entry name" value="DUF3617"/>
</dbReference>
<dbReference type="AlphaFoldDB" id="A0A6I6LQY7"/>
<dbReference type="EMBL" id="CP046902">
    <property type="protein sequence ID" value="QGZ29102.1"/>
    <property type="molecule type" value="Genomic_DNA"/>
</dbReference>
<reference evidence="3 4" key="1">
    <citation type="submission" date="2019-12" db="EMBL/GenBank/DDBJ databases">
        <title>Complete genome sequence of Pseudomonas stutzeri.</title>
        <authorList>
            <person name="Lim S.R."/>
            <person name="Kim J.H."/>
        </authorList>
    </citation>
    <scope>NUCLEOTIDE SEQUENCE [LARGE SCALE GENOMIC DNA]</scope>
    <source>
        <strain evidence="3 4">PM101005</strain>
    </source>
</reference>
<protein>
    <submittedName>
        <fullName evidence="3">DUF3617 family protein</fullName>
    </submittedName>
</protein>
<organism evidence="3 4">
    <name type="scientific">Stutzerimonas stutzeri</name>
    <name type="common">Pseudomonas stutzeri</name>
    <dbReference type="NCBI Taxonomy" id="316"/>
    <lineage>
        <taxon>Bacteria</taxon>
        <taxon>Pseudomonadati</taxon>
        <taxon>Pseudomonadota</taxon>
        <taxon>Gammaproteobacteria</taxon>
        <taxon>Pseudomonadales</taxon>
        <taxon>Pseudomonadaceae</taxon>
        <taxon>Stutzerimonas</taxon>
    </lineage>
</organism>
<feature type="region of interest" description="Disordered" evidence="1">
    <location>
        <begin position="144"/>
        <end position="175"/>
    </location>
</feature>
<gene>
    <name evidence="3" type="ORF">GQA94_03095</name>
</gene>
<dbReference type="RefSeq" id="WP_158186695.1">
    <property type="nucleotide sequence ID" value="NZ_CP046902.1"/>
</dbReference>
<name>A0A6I6LQY7_STUST</name>